<feature type="region of interest" description="Disordered" evidence="7">
    <location>
        <begin position="843"/>
        <end position="900"/>
    </location>
</feature>
<keyword evidence="10" id="KW-1185">Reference proteome</keyword>
<dbReference type="SMART" id="SM00906">
    <property type="entry name" value="Fungal_trans"/>
    <property type="match status" value="1"/>
</dbReference>
<feature type="compositionally biased region" description="Pro residues" evidence="7">
    <location>
        <begin position="1035"/>
        <end position="1044"/>
    </location>
</feature>
<evidence type="ECO:0000256" key="1">
    <source>
        <dbReference type="ARBA" id="ARBA00004123"/>
    </source>
</evidence>
<protein>
    <recommendedName>
        <fullName evidence="8">Zn(2)-C6 fungal-type domain-containing protein</fullName>
    </recommendedName>
</protein>
<reference evidence="9 10" key="1">
    <citation type="submission" date="2014-02" db="EMBL/GenBank/DDBJ databases">
        <title>The Genome Sequence of Trichophyton rubrum (morphotype soudanense) CBS 452.61.</title>
        <authorList>
            <consortium name="The Broad Institute Genomics Platform"/>
            <person name="Cuomo C.A."/>
            <person name="White T.C."/>
            <person name="Graser Y."/>
            <person name="Martinez-Rossi N."/>
            <person name="Heitman J."/>
            <person name="Young S.K."/>
            <person name="Zeng Q."/>
            <person name="Gargeya S."/>
            <person name="Abouelleil A."/>
            <person name="Alvarado L."/>
            <person name="Chapman S.B."/>
            <person name="Gainer-Dewar J."/>
            <person name="Goldberg J."/>
            <person name="Griggs A."/>
            <person name="Gujja S."/>
            <person name="Hansen M."/>
            <person name="Howarth C."/>
            <person name="Imamovic A."/>
            <person name="Larimer J."/>
            <person name="Martinez D."/>
            <person name="Murphy C."/>
            <person name="Pearson M.D."/>
            <person name="Persinoti G."/>
            <person name="Poon T."/>
            <person name="Priest M."/>
            <person name="Roberts A.D."/>
            <person name="Saif S."/>
            <person name="Shea T.D."/>
            <person name="Sykes S.N."/>
            <person name="Wortman J."/>
            <person name="Nusbaum C."/>
            <person name="Birren B."/>
        </authorList>
    </citation>
    <scope>NUCLEOTIDE SEQUENCE [LARGE SCALE GENOMIC DNA]</scope>
    <source>
        <strain evidence="9 10">CBS 452.61</strain>
    </source>
</reference>
<dbReference type="GO" id="GO:0008270">
    <property type="term" value="F:zinc ion binding"/>
    <property type="evidence" value="ECO:0007669"/>
    <property type="project" value="InterPro"/>
</dbReference>
<feature type="compositionally biased region" description="Polar residues" evidence="7">
    <location>
        <begin position="879"/>
        <end position="897"/>
    </location>
</feature>
<dbReference type="PROSITE" id="PS50048">
    <property type="entry name" value="ZN2_CY6_FUNGAL_2"/>
    <property type="match status" value="1"/>
</dbReference>
<dbReference type="AlphaFoldDB" id="A0A022XWC2"/>
<feature type="region of interest" description="Disordered" evidence="7">
    <location>
        <begin position="414"/>
        <end position="449"/>
    </location>
</feature>
<dbReference type="PROSITE" id="PS00463">
    <property type="entry name" value="ZN2_CY6_FUNGAL_1"/>
    <property type="match status" value="1"/>
</dbReference>
<dbReference type="PANTHER" id="PTHR47338">
    <property type="entry name" value="ZN(II)2CYS6 TRANSCRIPTION FACTOR (EUROFUNG)-RELATED"/>
    <property type="match status" value="1"/>
</dbReference>
<dbReference type="OrthoDB" id="5370478at2759"/>
<keyword evidence="6" id="KW-0539">Nucleus</keyword>
<dbReference type="GO" id="GO:0006351">
    <property type="term" value="P:DNA-templated transcription"/>
    <property type="evidence" value="ECO:0007669"/>
    <property type="project" value="InterPro"/>
</dbReference>
<dbReference type="EMBL" id="KK208839">
    <property type="protein sequence ID" value="EZF74581.1"/>
    <property type="molecule type" value="Genomic_DNA"/>
</dbReference>
<feature type="compositionally biased region" description="Low complexity" evidence="7">
    <location>
        <begin position="946"/>
        <end position="963"/>
    </location>
</feature>
<feature type="region of interest" description="Disordered" evidence="7">
    <location>
        <begin position="57"/>
        <end position="108"/>
    </location>
</feature>
<dbReference type="PANTHER" id="PTHR47338:SF5">
    <property type="entry name" value="ZN(II)2CYS6 TRANSCRIPTION FACTOR (EUROFUNG)"/>
    <property type="match status" value="1"/>
</dbReference>
<evidence type="ECO:0000256" key="6">
    <source>
        <dbReference type="ARBA" id="ARBA00023242"/>
    </source>
</evidence>
<keyword evidence="5" id="KW-0804">Transcription</keyword>
<comment type="subcellular location">
    <subcellularLocation>
        <location evidence="1">Nucleus</location>
    </subcellularLocation>
</comment>
<feature type="domain" description="Zn(2)-C6 fungal-type" evidence="8">
    <location>
        <begin position="6"/>
        <end position="38"/>
    </location>
</feature>
<dbReference type="SUPFAM" id="SSF57701">
    <property type="entry name" value="Zn2/Cys6 DNA-binding domain"/>
    <property type="match status" value="1"/>
</dbReference>
<feature type="region of interest" description="Disordered" evidence="7">
    <location>
        <begin position="162"/>
        <end position="206"/>
    </location>
</feature>
<evidence type="ECO:0000256" key="5">
    <source>
        <dbReference type="ARBA" id="ARBA00023163"/>
    </source>
</evidence>
<dbReference type="CDD" id="cd12148">
    <property type="entry name" value="fungal_TF_MHR"/>
    <property type="match status" value="1"/>
</dbReference>
<dbReference type="InterPro" id="IPR001138">
    <property type="entry name" value="Zn2Cys6_DnaBD"/>
</dbReference>
<evidence type="ECO:0000259" key="8">
    <source>
        <dbReference type="PROSITE" id="PS50048"/>
    </source>
</evidence>
<evidence type="ECO:0000256" key="4">
    <source>
        <dbReference type="ARBA" id="ARBA00023125"/>
    </source>
</evidence>
<organism evidence="9 10">
    <name type="scientific">Trichophyton soudanense CBS 452.61</name>
    <dbReference type="NCBI Taxonomy" id="1215331"/>
    <lineage>
        <taxon>Eukaryota</taxon>
        <taxon>Fungi</taxon>
        <taxon>Dikarya</taxon>
        <taxon>Ascomycota</taxon>
        <taxon>Pezizomycotina</taxon>
        <taxon>Eurotiomycetes</taxon>
        <taxon>Eurotiomycetidae</taxon>
        <taxon>Onygenales</taxon>
        <taxon>Arthrodermataceae</taxon>
        <taxon>Trichophyton</taxon>
    </lineage>
</organism>
<feature type="region of interest" description="Disordered" evidence="7">
    <location>
        <begin position="756"/>
        <end position="794"/>
    </location>
</feature>
<feature type="compositionally biased region" description="Polar residues" evidence="7">
    <location>
        <begin position="971"/>
        <end position="985"/>
    </location>
</feature>
<gene>
    <name evidence="9" type="ORF">H105_03714</name>
</gene>
<evidence type="ECO:0000256" key="3">
    <source>
        <dbReference type="ARBA" id="ARBA00023015"/>
    </source>
</evidence>
<dbReference type="Proteomes" id="UP000023623">
    <property type="component" value="Unassembled WGS sequence"/>
</dbReference>
<name>A0A022XWC2_TRISD</name>
<feature type="compositionally biased region" description="Polar residues" evidence="7">
    <location>
        <begin position="1099"/>
        <end position="1114"/>
    </location>
</feature>
<dbReference type="Pfam" id="PF00172">
    <property type="entry name" value="Zn_clus"/>
    <property type="match status" value="1"/>
</dbReference>
<feature type="compositionally biased region" description="Low complexity" evidence="7">
    <location>
        <begin position="67"/>
        <end position="89"/>
    </location>
</feature>
<dbReference type="InterPro" id="IPR007219">
    <property type="entry name" value="XnlR_reg_dom"/>
</dbReference>
<dbReference type="CDD" id="cd00067">
    <property type="entry name" value="GAL4"/>
    <property type="match status" value="1"/>
</dbReference>
<feature type="region of interest" description="Disordered" evidence="7">
    <location>
        <begin position="928"/>
        <end position="1155"/>
    </location>
</feature>
<dbReference type="InterPro" id="IPR050815">
    <property type="entry name" value="TF_fung"/>
</dbReference>
<accession>A0A022XWC2</accession>
<dbReference type="GO" id="GO:0003677">
    <property type="term" value="F:DNA binding"/>
    <property type="evidence" value="ECO:0007669"/>
    <property type="project" value="UniProtKB-KW"/>
</dbReference>
<feature type="compositionally biased region" description="Low complexity" evidence="7">
    <location>
        <begin position="1127"/>
        <end position="1138"/>
    </location>
</feature>
<dbReference type="GO" id="GO:0000981">
    <property type="term" value="F:DNA-binding transcription factor activity, RNA polymerase II-specific"/>
    <property type="evidence" value="ECO:0007669"/>
    <property type="project" value="InterPro"/>
</dbReference>
<evidence type="ECO:0000313" key="9">
    <source>
        <dbReference type="EMBL" id="EZF74581.1"/>
    </source>
</evidence>
<evidence type="ECO:0000313" key="10">
    <source>
        <dbReference type="Proteomes" id="UP000023623"/>
    </source>
</evidence>
<keyword evidence="4" id="KW-0238">DNA-binding</keyword>
<feature type="compositionally biased region" description="Basic and acidic residues" evidence="7">
    <location>
        <begin position="340"/>
        <end position="354"/>
    </location>
</feature>
<keyword evidence="2" id="KW-0479">Metal-binding</keyword>
<feature type="compositionally biased region" description="Low complexity" evidence="7">
    <location>
        <begin position="168"/>
        <end position="190"/>
    </location>
</feature>
<proteinExistence type="predicted"/>
<dbReference type="Pfam" id="PF04082">
    <property type="entry name" value="Fungal_trans"/>
    <property type="match status" value="1"/>
</dbReference>
<feature type="compositionally biased region" description="Basic and acidic residues" evidence="7">
    <location>
        <begin position="929"/>
        <end position="940"/>
    </location>
</feature>
<feature type="compositionally biased region" description="Polar residues" evidence="7">
    <location>
        <begin position="322"/>
        <end position="337"/>
    </location>
</feature>
<feature type="compositionally biased region" description="Polar residues" evidence="7">
    <location>
        <begin position="191"/>
        <end position="203"/>
    </location>
</feature>
<dbReference type="Gene3D" id="4.10.240.10">
    <property type="entry name" value="Zn(2)-C6 fungal-type DNA-binding domain"/>
    <property type="match status" value="1"/>
</dbReference>
<feature type="region of interest" description="Disordered" evidence="7">
    <location>
        <begin position="311"/>
        <end position="357"/>
    </location>
</feature>
<evidence type="ECO:0000256" key="2">
    <source>
        <dbReference type="ARBA" id="ARBA00022723"/>
    </source>
</evidence>
<dbReference type="InterPro" id="IPR036864">
    <property type="entry name" value="Zn2-C6_fun-type_DNA-bd_sf"/>
</dbReference>
<feature type="compositionally biased region" description="Low complexity" evidence="7">
    <location>
        <begin position="994"/>
        <end position="1022"/>
    </location>
</feature>
<dbReference type="HOGENOM" id="CLU_005024_0_2_1"/>
<keyword evidence="3" id="KW-0805">Transcription regulation</keyword>
<dbReference type="GO" id="GO:0005634">
    <property type="term" value="C:nucleus"/>
    <property type="evidence" value="ECO:0007669"/>
    <property type="project" value="UniProtKB-SubCell"/>
</dbReference>
<evidence type="ECO:0000256" key="7">
    <source>
        <dbReference type="SAM" id="MobiDB-lite"/>
    </source>
</evidence>
<sequence length="1243" mass="135118">MRSSIACSRCRRSKIKCVNAGIDTTCRACESSGRECSYPTPAAAGCHPSAGVKRDITASSGIDDTNSSHNHGSSNNNNNSANNHNNSNSEWDNPKRQRHRKHVNASVSSKDALVKQNYMLALDSAILTPKVWETLFDLFQQHFATILPFLHPATSLAQIRHLSGGGSSASTTTGAATTNTTTTTTTTTTTDGQHATDPSQSPAPRTEVSPLILLGVLTLTARFHPQLAQHHSPASPVSPCNPTAASEFYANVLRARLAGTDGADITITDLSRVQALLMLCLHEWGMCRGKNAWIYLGMAVRISQTMGLSFEPTEDDGPYPSHSLSISTPSHPYSSRRPSMHAEFDQQSQHRDQLNSDDVIEQETRRRTFWSCFILDRCLSNGRLRPRMLRVREIGIQLPSENAFAFGERVRTSLLSDGNTGRNGPSRRSQSYDSRNGSATTTTNGVQIPSLRQSIGYADDVKSKPWPPISGHRSDGMGDRIDRWEVGVEECVLGRLVRIIRIWGSVAKWACEGGRRSDQCPPWHHESRFNQLRDQLHEFQEGLYRNLQYSARNTDTHIMYKNSLAPYALMHIIYFLSVIVLHRAYLPFLPLRPMDPQGPLDEPSYPPERYSVPDSFWKDSARELFRAARQMVELVRTCHERGVLMETPLVGFAIYNATFMGVYAAHFNHMDQDGYLCLKPYSSDGGAAGSPGRTAVTMMGAASLAQADLRKSIEILGEMRPRLKMAVGWFRTVHRLHGYFCKVKRDQKRPWRKLEVNGVDGQQQHPSPYGNGTRVAGSAQQHSSHNHKHNRHASASQIVQNNLYEELRQLDKVLTDLGSTEDQTPEMSGSDDDMAAMLLANPTEHSSEAQSNIVKSEPGEGPDNSVTATGPHGGEGYTGSLQRDSWVPVNSSGSPASHSLAPISNAATATTSGGAAASTMVIMANGCKENGDKQSSDCDRWPILPAPQQQAGPPSGSPYSLPPFQGAYRDTPSTGLPASPPSSAGTTLPPPVPSSSAATAPTTAASSPYFPATPSPSNSNSNHRLQAVQPWPTSRQPPPPPPPYSQSLPSLNLAAQQNFPLPPLQPSLTHSGQALGAHGHGHGHGHGPGSGPAQHSHNVSHGSSNRTPPLSQTRLDLGSFLAPPPTQQQQQQQQQQASHHQHQHQPPSRHVSPYSSYDAVNANPLWMSSLNGEDVLVFIEADSFDKWSTMVPTPNGPPSPASLSNMNGQYQAGNGYSSTTNTGANASTNANGWLALIWSECTH</sequence>